<keyword evidence="2" id="KW-1185">Reference proteome</keyword>
<proteinExistence type="predicted"/>
<evidence type="ECO:0000313" key="2">
    <source>
        <dbReference type="Proteomes" id="UP000245202"/>
    </source>
</evidence>
<evidence type="ECO:0008006" key="3">
    <source>
        <dbReference type="Google" id="ProtNLM"/>
    </source>
</evidence>
<dbReference type="RefSeq" id="WP_108993148.1">
    <property type="nucleotide sequence ID" value="NZ_BDQX01000144.1"/>
</dbReference>
<protein>
    <recommendedName>
        <fullName evidence="3">Lipoprotein</fullName>
    </recommendedName>
</protein>
<dbReference type="AlphaFoldDB" id="A0A2R5ENG4"/>
<dbReference type="EMBL" id="BDQX01000144">
    <property type="protein sequence ID" value="GBG08192.1"/>
    <property type="molecule type" value="Genomic_DNA"/>
</dbReference>
<dbReference type="Proteomes" id="UP000245202">
    <property type="component" value="Unassembled WGS sequence"/>
</dbReference>
<accession>A0A2R5ENG4</accession>
<dbReference type="PROSITE" id="PS51257">
    <property type="entry name" value="PROKAR_LIPOPROTEIN"/>
    <property type="match status" value="1"/>
</dbReference>
<name>A0A2R5ENG4_9BACL</name>
<evidence type="ECO:0000313" key="1">
    <source>
        <dbReference type="EMBL" id="GBG08192.1"/>
    </source>
</evidence>
<organism evidence="1 2">
    <name type="scientific">Paenibacillus agaridevorans</name>
    <dbReference type="NCBI Taxonomy" id="171404"/>
    <lineage>
        <taxon>Bacteria</taxon>
        <taxon>Bacillati</taxon>
        <taxon>Bacillota</taxon>
        <taxon>Bacilli</taxon>
        <taxon>Bacillales</taxon>
        <taxon>Paenibacillaceae</taxon>
        <taxon>Paenibacillus</taxon>
    </lineage>
</organism>
<reference evidence="1 2" key="1">
    <citation type="submission" date="2017-08" db="EMBL/GenBank/DDBJ databases">
        <title>Substantial Increase in Enzyme Production by Combined Drug-Resistance Mutations in Paenibacillus agaridevorans.</title>
        <authorList>
            <person name="Tanaka Y."/>
            <person name="Funane K."/>
            <person name="Hosaka T."/>
            <person name="Shiwa Y."/>
            <person name="Fujita N."/>
            <person name="Miyazaki T."/>
            <person name="Yoshikawa H."/>
            <person name="Murakami K."/>
            <person name="Kasahara K."/>
            <person name="Inaoka T."/>
            <person name="Hiraga Y."/>
            <person name="Ochi K."/>
        </authorList>
    </citation>
    <scope>NUCLEOTIDE SEQUENCE [LARGE SCALE GENOMIC DNA]</scope>
    <source>
        <strain evidence="1 2">T-3040</strain>
    </source>
</reference>
<comment type="caution">
    <text evidence="1">The sequence shown here is derived from an EMBL/GenBank/DDBJ whole genome shotgun (WGS) entry which is preliminary data.</text>
</comment>
<sequence length="172" mass="19313">MIKWDAFGIYLLVFLLILSGCGQSRDVDHATAVNFDQAPPSKGGVSCQASWPYPFVFWDNGQTYMITNTIVKNDKVGSEIGQVKRDISSFDLISLKDDVNEQPYVKQDGDSNALAVGSKIYAFKDEDDRDVIVVHHNDKYVKASNTVRCPEGQCIEISGERTATWSNWRRKV</sequence>
<gene>
    <name evidence="1" type="ORF">PAT3040_02760</name>
</gene>